<evidence type="ECO:0000256" key="4">
    <source>
        <dbReference type="PROSITE-ProRule" id="PRU00335"/>
    </source>
</evidence>
<dbReference type="SUPFAM" id="SSF48498">
    <property type="entry name" value="Tetracyclin repressor-like, C-terminal domain"/>
    <property type="match status" value="1"/>
</dbReference>
<evidence type="ECO:0000259" key="5">
    <source>
        <dbReference type="PROSITE" id="PS50977"/>
    </source>
</evidence>
<keyword evidence="2 4" id="KW-0238">DNA-binding</keyword>
<protein>
    <submittedName>
        <fullName evidence="6">TetR/AcrR family transcriptional regulator</fullName>
    </submittedName>
</protein>
<dbReference type="InterPro" id="IPR050109">
    <property type="entry name" value="HTH-type_TetR-like_transc_reg"/>
</dbReference>
<gene>
    <name evidence="6" type="ORF">ACFSW5_24685</name>
</gene>
<dbReference type="PANTHER" id="PTHR30055:SF238">
    <property type="entry name" value="MYCOFACTOCIN BIOSYNTHESIS TRANSCRIPTIONAL REGULATOR MFTR-RELATED"/>
    <property type="match status" value="1"/>
</dbReference>
<dbReference type="InterPro" id="IPR001647">
    <property type="entry name" value="HTH_TetR"/>
</dbReference>
<keyword evidence="7" id="KW-1185">Reference proteome</keyword>
<dbReference type="RefSeq" id="WP_379279468.1">
    <property type="nucleotide sequence ID" value="NZ_JBHUGT010000055.1"/>
</dbReference>
<dbReference type="InterPro" id="IPR036271">
    <property type="entry name" value="Tet_transcr_reg_TetR-rel_C_sf"/>
</dbReference>
<organism evidence="6 7">
    <name type="scientific">Paenibacillus thailandensis</name>
    <dbReference type="NCBI Taxonomy" id="393250"/>
    <lineage>
        <taxon>Bacteria</taxon>
        <taxon>Bacillati</taxon>
        <taxon>Bacillota</taxon>
        <taxon>Bacilli</taxon>
        <taxon>Bacillales</taxon>
        <taxon>Paenibacillaceae</taxon>
        <taxon>Paenibacillus</taxon>
    </lineage>
</organism>
<proteinExistence type="predicted"/>
<dbReference type="PANTHER" id="PTHR30055">
    <property type="entry name" value="HTH-TYPE TRANSCRIPTIONAL REGULATOR RUTR"/>
    <property type="match status" value="1"/>
</dbReference>
<dbReference type="InterPro" id="IPR009057">
    <property type="entry name" value="Homeodomain-like_sf"/>
</dbReference>
<dbReference type="Gene3D" id="1.10.10.60">
    <property type="entry name" value="Homeodomain-like"/>
    <property type="match status" value="1"/>
</dbReference>
<dbReference type="Pfam" id="PF00440">
    <property type="entry name" value="TetR_N"/>
    <property type="match status" value="1"/>
</dbReference>
<dbReference type="Proteomes" id="UP001597493">
    <property type="component" value="Unassembled WGS sequence"/>
</dbReference>
<dbReference type="PRINTS" id="PR00455">
    <property type="entry name" value="HTHTETR"/>
</dbReference>
<name>A0ABW5R543_9BACL</name>
<feature type="DNA-binding region" description="H-T-H motif" evidence="4">
    <location>
        <begin position="29"/>
        <end position="48"/>
    </location>
</feature>
<dbReference type="EMBL" id="JBHUMY010000043">
    <property type="protein sequence ID" value="MFD2663440.1"/>
    <property type="molecule type" value="Genomic_DNA"/>
</dbReference>
<keyword evidence="1" id="KW-0805">Transcription regulation</keyword>
<evidence type="ECO:0000256" key="2">
    <source>
        <dbReference type="ARBA" id="ARBA00023125"/>
    </source>
</evidence>
<sequence>MNDQPPSTADRIKAAALSLFLDSGYNGTSLSDIAKAVGIKTPSIYAHFESKDQLFQQLFADVIMEDLAKFKAMQRKLNGAGPVAKLRGAFDYYVESDELSAGQTFLRQTFLLPPRHLRAALREKFLQYENEINGILLAFYREGVDLGYFRPDTEEQMIALFYAGSDGLLVERQIYDEELLNSRKKEVWNAILQLFATDKGKGQIE</sequence>
<evidence type="ECO:0000313" key="6">
    <source>
        <dbReference type="EMBL" id="MFD2663440.1"/>
    </source>
</evidence>
<keyword evidence="3" id="KW-0804">Transcription</keyword>
<dbReference type="Gene3D" id="1.10.357.10">
    <property type="entry name" value="Tetracycline Repressor, domain 2"/>
    <property type="match status" value="1"/>
</dbReference>
<evidence type="ECO:0000256" key="3">
    <source>
        <dbReference type="ARBA" id="ARBA00023163"/>
    </source>
</evidence>
<dbReference type="SUPFAM" id="SSF46689">
    <property type="entry name" value="Homeodomain-like"/>
    <property type="match status" value="1"/>
</dbReference>
<accession>A0ABW5R543</accession>
<feature type="domain" description="HTH tetR-type" evidence="5">
    <location>
        <begin position="6"/>
        <end position="66"/>
    </location>
</feature>
<dbReference type="PROSITE" id="PS50977">
    <property type="entry name" value="HTH_TETR_2"/>
    <property type="match status" value="1"/>
</dbReference>
<reference evidence="7" key="1">
    <citation type="journal article" date="2019" name="Int. J. Syst. Evol. Microbiol.">
        <title>The Global Catalogue of Microorganisms (GCM) 10K type strain sequencing project: providing services to taxonomists for standard genome sequencing and annotation.</title>
        <authorList>
            <consortium name="The Broad Institute Genomics Platform"/>
            <consortium name="The Broad Institute Genome Sequencing Center for Infectious Disease"/>
            <person name="Wu L."/>
            <person name="Ma J."/>
        </authorList>
    </citation>
    <scope>NUCLEOTIDE SEQUENCE [LARGE SCALE GENOMIC DNA]</scope>
    <source>
        <strain evidence="7">TISTR 1827</strain>
    </source>
</reference>
<evidence type="ECO:0000256" key="1">
    <source>
        <dbReference type="ARBA" id="ARBA00023015"/>
    </source>
</evidence>
<comment type="caution">
    <text evidence="6">The sequence shown here is derived from an EMBL/GenBank/DDBJ whole genome shotgun (WGS) entry which is preliminary data.</text>
</comment>
<evidence type="ECO:0000313" key="7">
    <source>
        <dbReference type="Proteomes" id="UP001597493"/>
    </source>
</evidence>